<name>E3N4H2_CAERE</name>
<dbReference type="Proteomes" id="UP000008281">
    <property type="component" value="Unassembled WGS sequence"/>
</dbReference>
<dbReference type="HOGENOM" id="CLU_1490356_0_0_1"/>
<reference evidence="1" key="1">
    <citation type="submission" date="2007-07" db="EMBL/GenBank/DDBJ databases">
        <title>PCAP assembly of the Caenorhabditis remanei genome.</title>
        <authorList>
            <consortium name="The Caenorhabditis remanei Sequencing Consortium"/>
            <person name="Wilson R.K."/>
        </authorList>
    </citation>
    <scope>NUCLEOTIDE SEQUENCE [LARGE SCALE GENOMIC DNA]</scope>
    <source>
        <strain evidence="1">PB4641</strain>
    </source>
</reference>
<dbReference type="FunCoup" id="E3N4H2">
    <property type="interactions" value="425"/>
</dbReference>
<proteinExistence type="predicted"/>
<accession>E3N4H2</accession>
<organism evidence="2">
    <name type="scientific">Caenorhabditis remanei</name>
    <name type="common">Caenorhabditis vulgaris</name>
    <dbReference type="NCBI Taxonomy" id="31234"/>
    <lineage>
        <taxon>Eukaryota</taxon>
        <taxon>Metazoa</taxon>
        <taxon>Ecdysozoa</taxon>
        <taxon>Nematoda</taxon>
        <taxon>Chromadorea</taxon>
        <taxon>Rhabditida</taxon>
        <taxon>Rhabditina</taxon>
        <taxon>Rhabditomorpha</taxon>
        <taxon>Rhabditoidea</taxon>
        <taxon>Rhabditidae</taxon>
        <taxon>Peloderinae</taxon>
        <taxon>Caenorhabditis</taxon>
    </lineage>
</organism>
<dbReference type="KEGG" id="crq:GCK72_022475"/>
<dbReference type="EMBL" id="DS268525">
    <property type="protein sequence ID" value="EFO85493.1"/>
    <property type="molecule type" value="Genomic_DNA"/>
</dbReference>
<dbReference type="eggNOG" id="ENOG502TKD6">
    <property type="taxonomic scope" value="Eukaryota"/>
</dbReference>
<evidence type="ECO:0000313" key="2">
    <source>
        <dbReference type="Proteomes" id="UP000008281"/>
    </source>
</evidence>
<keyword evidence="2" id="KW-1185">Reference proteome</keyword>
<dbReference type="OMA" id="CKESRIY"/>
<dbReference type="CTD" id="9824685"/>
<evidence type="ECO:0000313" key="1">
    <source>
        <dbReference type="EMBL" id="EFO85493.1"/>
    </source>
</evidence>
<dbReference type="GeneID" id="9824685"/>
<dbReference type="RefSeq" id="XP_003096727.2">
    <property type="nucleotide sequence ID" value="XM_003096679.2"/>
</dbReference>
<dbReference type="AlphaFoldDB" id="E3N4H2"/>
<dbReference type="OrthoDB" id="10590468at2759"/>
<gene>
    <name evidence="1" type="ORF">CRE_23012</name>
</gene>
<protein>
    <submittedName>
        <fullName evidence="1">Uncharacterized protein</fullName>
    </submittedName>
</protein>
<sequence>MFLPVMNLSIIVFIFFLQFAKTEEYQRTVPENCKNRNCQPWDPLPEFSFGEEGYIEYSTSCDSSRIQCNTNSSLNCNSIQIYGKLENDTLITLGVDGLNNFTVNLECVDSKWKFEENIILKVNCRFDCRDKLATESSFVDINLIPSRQLVIPVMFLEKSANNTEDGETVQESHHCKAGNPV</sequence>